<protein>
    <submittedName>
        <fullName evidence="1">Uncharacterized protein</fullName>
    </submittedName>
</protein>
<reference evidence="1" key="1">
    <citation type="submission" date="2020-06" db="EMBL/GenBank/DDBJ databases">
        <authorList>
            <person name="Li T."/>
            <person name="Hu X."/>
            <person name="Zhang T."/>
            <person name="Song X."/>
            <person name="Zhang H."/>
            <person name="Dai N."/>
            <person name="Sheng W."/>
            <person name="Hou X."/>
            <person name="Wei L."/>
        </authorList>
    </citation>
    <scope>NUCLEOTIDE SEQUENCE</scope>
    <source>
        <strain evidence="1">3651</strain>
        <tissue evidence="1">Leaf</tissue>
    </source>
</reference>
<evidence type="ECO:0000313" key="1">
    <source>
        <dbReference type="EMBL" id="KAK4426694.1"/>
    </source>
</evidence>
<dbReference type="EMBL" id="JACGWO010000005">
    <property type="protein sequence ID" value="KAK4426694.1"/>
    <property type="molecule type" value="Genomic_DNA"/>
</dbReference>
<comment type="caution">
    <text evidence="1">The sequence shown here is derived from an EMBL/GenBank/DDBJ whole genome shotgun (WGS) entry which is preliminary data.</text>
</comment>
<reference evidence="1" key="2">
    <citation type="journal article" date="2024" name="Plant">
        <title>Genomic evolution and insights into agronomic trait innovations of Sesamum species.</title>
        <authorList>
            <person name="Miao H."/>
            <person name="Wang L."/>
            <person name="Qu L."/>
            <person name="Liu H."/>
            <person name="Sun Y."/>
            <person name="Le M."/>
            <person name="Wang Q."/>
            <person name="Wei S."/>
            <person name="Zheng Y."/>
            <person name="Lin W."/>
            <person name="Duan Y."/>
            <person name="Cao H."/>
            <person name="Xiong S."/>
            <person name="Wang X."/>
            <person name="Wei L."/>
            <person name="Li C."/>
            <person name="Ma Q."/>
            <person name="Ju M."/>
            <person name="Zhao R."/>
            <person name="Li G."/>
            <person name="Mu C."/>
            <person name="Tian Q."/>
            <person name="Mei H."/>
            <person name="Zhang T."/>
            <person name="Gao T."/>
            <person name="Zhang H."/>
        </authorList>
    </citation>
    <scope>NUCLEOTIDE SEQUENCE</scope>
    <source>
        <strain evidence="1">3651</strain>
    </source>
</reference>
<keyword evidence="2" id="KW-1185">Reference proteome</keyword>
<evidence type="ECO:0000313" key="2">
    <source>
        <dbReference type="Proteomes" id="UP001293254"/>
    </source>
</evidence>
<proteinExistence type="predicted"/>
<sequence>MSVADLWERLRFSMIFRRRPRGNNPTLVFLWRAPVVELEGAVVVQCRLVDELSDPGSVSQRNRWWSAERERGPSTLFWWIGSLRLLEMRMHVGNSGSFCERVKRDVCRQRF</sequence>
<dbReference type="AlphaFoldDB" id="A0AAE2CLV5"/>
<name>A0AAE2CLV5_9LAMI</name>
<organism evidence="1 2">
    <name type="scientific">Sesamum alatum</name>
    <dbReference type="NCBI Taxonomy" id="300844"/>
    <lineage>
        <taxon>Eukaryota</taxon>
        <taxon>Viridiplantae</taxon>
        <taxon>Streptophyta</taxon>
        <taxon>Embryophyta</taxon>
        <taxon>Tracheophyta</taxon>
        <taxon>Spermatophyta</taxon>
        <taxon>Magnoliopsida</taxon>
        <taxon>eudicotyledons</taxon>
        <taxon>Gunneridae</taxon>
        <taxon>Pentapetalae</taxon>
        <taxon>asterids</taxon>
        <taxon>lamiids</taxon>
        <taxon>Lamiales</taxon>
        <taxon>Pedaliaceae</taxon>
        <taxon>Sesamum</taxon>
    </lineage>
</organism>
<accession>A0AAE2CLV5</accession>
<dbReference type="Proteomes" id="UP001293254">
    <property type="component" value="Unassembled WGS sequence"/>
</dbReference>
<gene>
    <name evidence="1" type="ORF">Salat_1438100</name>
</gene>